<keyword evidence="3" id="KW-1185">Reference proteome</keyword>
<dbReference type="InterPro" id="IPR018712">
    <property type="entry name" value="Tle1-like_cat"/>
</dbReference>
<reference evidence="2 3" key="1">
    <citation type="submission" date="2021-12" db="EMBL/GenBank/DDBJ databases">
        <title>Siccirubricoccus leaddurans sp. nov., a high concentration Zn2+ tolerance bacterium.</title>
        <authorList>
            <person name="Cao Y."/>
        </authorList>
    </citation>
    <scope>NUCLEOTIDE SEQUENCE [LARGE SCALE GENOMIC DNA]</scope>
    <source>
        <strain evidence="2 3">KC 17139</strain>
    </source>
</reference>
<dbReference type="EMBL" id="JAFIRR010000134">
    <property type="protein sequence ID" value="MCO6418482.1"/>
    <property type="molecule type" value="Genomic_DNA"/>
</dbReference>
<sequence>MAYRKRLVICCDGTWNDADSAEDFTNVTRIARAILPNDTRGPSLVPQIVYYHAGVGTTGGVVDQMIGGAIGLGLSRNVRDAYAFLAHNYCEGDEIFLFGFSRGAYTVRSVAGLIGWAGLLHKRDMDDFATLWEGYRRKSEPGIPDARARFPDRHAPVPVQCLGVFDTVGSLGIPGNLDAAFAHFYQFHDTELGPHVAHAFQALALDERRVDFAPAIWFQAPDAPASQELRQMWFAGAHSDVGGGYNDHGLSDIALAWMAGQVDPLLAIDEDYLALRQDRRTCWGMGAVHDSASGLIWQARGTQPRRPFAAPGRTGERLHQSVALRLAPEDGCPDPLPLPPALRGLELTPRYAPLNDMEVRLRWPPSLVRSPAPPAPPPATRLGAFGRILKDMLPG</sequence>
<dbReference type="Pfam" id="PF09994">
    <property type="entry name" value="T6SS_Tle1-like_cat"/>
    <property type="match status" value="1"/>
</dbReference>
<dbReference type="PANTHER" id="PTHR33840">
    <property type="match status" value="1"/>
</dbReference>
<dbReference type="Proteomes" id="UP001523392">
    <property type="component" value="Unassembled WGS sequence"/>
</dbReference>
<comment type="caution">
    <text evidence="2">The sequence shown here is derived from an EMBL/GenBank/DDBJ whole genome shotgun (WGS) entry which is preliminary data.</text>
</comment>
<protein>
    <submittedName>
        <fullName evidence="2">DUF2235 domain-containing protein</fullName>
    </submittedName>
</protein>
<proteinExistence type="predicted"/>
<evidence type="ECO:0000259" key="1">
    <source>
        <dbReference type="Pfam" id="PF09994"/>
    </source>
</evidence>
<accession>A0ABT1D976</accession>
<dbReference type="PANTHER" id="PTHR33840:SF1">
    <property type="entry name" value="TLE1 PHOSPHOLIPASE DOMAIN-CONTAINING PROTEIN"/>
    <property type="match status" value="1"/>
</dbReference>
<evidence type="ECO:0000313" key="2">
    <source>
        <dbReference type="EMBL" id="MCO6418482.1"/>
    </source>
</evidence>
<name>A0ABT1D976_9PROT</name>
<organism evidence="2 3">
    <name type="scientific">Siccirubricoccus soli</name>
    <dbReference type="NCBI Taxonomy" id="2899147"/>
    <lineage>
        <taxon>Bacteria</taxon>
        <taxon>Pseudomonadati</taxon>
        <taxon>Pseudomonadota</taxon>
        <taxon>Alphaproteobacteria</taxon>
        <taxon>Acetobacterales</taxon>
        <taxon>Roseomonadaceae</taxon>
        <taxon>Siccirubricoccus</taxon>
    </lineage>
</organism>
<gene>
    <name evidence="2" type="ORF">JYK14_20275</name>
</gene>
<dbReference type="InterPro" id="IPR029058">
    <property type="entry name" value="AB_hydrolase_fold"/>
</dbReference>
<evidence type="ECO:0000313" key="3">
    <source>
        <dbReference type="Proteomes" id="UP001523392"/>
    </source>
</evidence>
<feature type="domain" description="T6SS Phospholipase effector Tle1-like catalytic" evidence="1">
    <location>
        <begin position="5"/>
        <end position="260"/>
    </location>
</feature>
<dbReference type="SUPFAM" id="SSF53474">
    <property type="entry name" value="alpha/beta-Hydrolases"/>
    <property type="match status" value="1"/>
</dbReference>
<dbReference type="RefSeq" id="WP_252955113.1">
    <property type="nucleotide sequence ID" value="NZ_JAFIRR010000134.1"/>
</dbReference>